<protein>
    <submittedName>
        <fullName evidence="1">Uncharacterized protein</fullName>
    </submittedName>
</protein>
<accession>M5RYR1</accession>
<proteinExistence type="predicted"/>
<dbReference type="Proteomes" id="UP000011991">
    <property type="component" value="Unassembled WGS sequence"/>
</dbReference>
<gene>
    <name evidence="1" type="ORF">RMSM_04009</name>
</gene>
<dbReference type="AlphaFoldDB" id="M5RYR1"/>
<name>M5RYR1_9BACT</name>
<organism evidence="1 2">
    <name type="scientific">Rhodopirellula maiorica SM1</name>
    <dbReference type="NCBI Taxonomy" id="1265738"/>
    <lineage>
        <taxon>Bacteria</taxon>
        <taxon>Pseudomonadati</taxon>
        <taxon>Planctomycetota</taxon>
        <taxon>Planctomycetia</taxon>
        <taxon>Pirellulales</taxon>
        <taxon>Pirellulaceae</taxon>
        <taxon>Novipirellula</taxon>
    </lineage>
</organism>
<dbReference type="PATRIC" id="fig|1265738.3.peg.4012"/>
<evidence type="ECO:0000313" key="2">
    <source>
        <dbReference type="Proteomes" id="UP000011991"/>
    </source>
</evidence>
<keyword evidence="2" id="KW-1185">Reference proteome</keyword>
<evidence type="ECO:0000313" key="1">
    <source>
        <dbReference type="EMBL" id="EMI19069.1"/>
    </source>
</evidence>
<sequence>MYSLMGQRSDRCRRGRLRIVDAPVFYANGAKFHSPRGLGIAGNQGSHVL</sequence>
<comment type="caution">
    <text evidence="1">The sequence shown here is derived from an EMBL/GenBank/DDBJ whole genome shotgun (WGS) entry which is preliminary data.</text>
</comment>
<reference evidence="1 2" key="1">
    <citation type="journal article" date="2013" name="Mar. Genomics">
        <title>Expression of sulfatases in Rhodopirellula baltica and the diversity of sulfatases in the genus Rhodopirellula.</title>
        <authorList>
            <person name="Wegner C.E."/>
            <person name="Richter-Heitmann T."/>
            <person name="Klindworth A."/>
            <person name="Klockow C."/>
            <person name="Richter M."/>
            <person name="Achstetter T."/>
            <person name="Glockner F.O."/>
            <person name="Harder J."/>
        </authorList>
    </citation>
    <scope>NUCLEOTIDE SEQUENCE [LARGE SCALE GENOMIC DNA]</scope>
    <source>
        <strain evidence="1 2">SM1</strain>
    </source>
</reference>
<dbReference type="EMBL" id="ANOG01000577">
    <property type="protein sequence ID" value="EMI19069.1"/>
    <property type="molecule type" value="Genomic_DNA"/>
</dbReference>